<reference evidence="1 2" key="1">
    <citation type="journal article" date="2023" name="Arcadia Sci">
        <title>De novo assembly of a long-read Amblyomma americanum tick genome.</title>
        <authorList>
            <person name="Chou S."/>
            <person name="Poskanzer K.E."/>
            <person name="Rollins M."/>
            <person name="Thuy-Boun P.S."/>
        </authorList>
    </citation>
    <scope>NUCLEOTIDE SEQUENCE [LARGE SCALE GENOMIC DNA]</scope>
    <source>
        <strain evidence="1">F_SG_1</strain>
        <tissue evidence="1">Salivary glands</tissue>
    </source>
</reference>
<keyword evidence="2" id="KW-1185">Reference proteome</keyword>
<dbReference type="Proteomes" id="UP001321473">
    <property type="component" value="Unassembled WGS sequence"/>
</dbReference>
<accession>A0AAQ4D8L2</accession>
<proteinExistence type="predicted"/>
<protein>
    <submittedName>
        <fullName evidence="1">Uncharacterized protein</fullName>
    </submittedName>
</protein>
<dbReference type="AlphaFoldDB" id="A0AAQ4D8L2"/>
<comment type="caution">
    <text evidence="1">The sequence shown here is derived from an EMBL/GenBank/DDBJ whole genome shotgun (WGS) entry which is preliminary data.</text>
</comment>
<gene>
    <name evidence="1" type="ORF">V5799_003562</name>
</gene>
<name>A0AAQ4D8L2_AMBAM</name>
<evidence type="ECO:0000313" key="1">
    <source>
        <dbReference type="EMBL" id="KAK8758802.1"/>
    </source>
</evidence>
<organism evidence="1 2">
    <name type="scientific">Amblyomma americanum</name>
    <name type="common">Lone star tick</name>
    <dbReference type="NCBI Taxonomy" id="6943"/>
    <lineage>
        <taxon>Eukaryota</taxon>
        <taxon>Metazoa</taxon>
        <taxon>Ecdysozoa</taxon>
        <taxon>Arthropoda</taxon>
        <taxon>Chelicerata</taxon>
        <taxon>Arachnida</taxon>
        <taxon>Acari</taxon>
        <taxon>Parasitiformes</taxon>
        <taxon>Ixodida</taxon>
        <taxon>Ixodoidea</taxon>
        <taxon>Ixodidae</taxon>
        <taxon>Amblyomminae</taxon>
        <taxon>Amblyomma</taxon>
    </lineage>
</organism>
<evidence type="ECO:0000313" key="2">
    <source>
        <dbReference type="Proteomes" id="UP001321473"/>
    </source>
</evidence>
<sequence>MHVSGDAEPFYSSLLACRLIHGLFALPFSTRHWICLDALRIHRLWLCLSRSTRHSDQFGRSKNSRTLALPFSIHTSLGSVWTLEEFPFRNHRSGHTSAIPCCQQGGYFGAIPASCINLPLLSQITVRRPDAARCGAYTAQENRHKRKRAGRPR</sequence>
<dbReference type="EMBL" id="JARKHS020033693">
    <property type="protein sequence ID" value="KAK8758802.1"/>
    <property type="molecule type" value="Genomic_DNA"/>
</dbReference>